<keyword evidence="2" id="KW-1185">Reference proteome</keyword>
<dbReference type="SUPFAM" id="SSF50249">
    <property type="entry name" value="Nucleic acid-binding proteins"/>
    <property type="match status" value="1"/>
</dbReference>
<gene>
    <name evidence="1" type="ORF">Dsin_006072</name>
</gene>
<protein>
    <submittedName>
        <fullName evidence="1">Uncharacterized protein</fullName>
    </submittedName>
</protein>
<organism evidence="1 2">
    <name type="scientific">Dipteronia sinensis</name>
    <dbReference type="NCBI Taxonomy" id="43782"/>
    <lineage>
        <taxon>Eukaryota</taxon>
        <taxon>Viridiplantae</taxon>
        <taxon>Streptophyta</taxon>
        <taxon>Embryophyta</taxon>
        <taxon>Tracheophyta</taxon>
        <taxon>Spermatophyta</taxon>
        <taxon>Magnoliopsida</taxon>
        <taxon>eudicotyledons</taxon>
        <taxon>Gunneridae</taxon>
        <taxon>Pentapetalae</taxon>
        <taxon>rosids</taxon>
        <taxon>malvids</taxon>
        <taxon>Sapindales</taxon>
        <taxon>Sapindaceae</taxon>
        <taxon>Hippocastanoideae</taxon>
        <taxon>Acereae</taxon>
        <taxon>Dipteronia</taxon>
    </lineage>
</organism>
<dbReference type="Proteomes" id="UP001281410">
    <property type="component" value="Unassembled WGS sequence"/>
</dbReference>
<comment type="caution">
    <text evidence="1">The sequence shown here is derived from an EMBL/GenBank/DDBJ whole genome shotgun (WGS) entry which is preliminary data.</text>
</comment>
<evidence type="ECO:0000313" key="1">
    <source>
        <dbReference type="EMBL" id="KAK3226210.1"/>
    </source>
</evidence>
<dbReference type="InterPro" id="IPR012340">
    <property type="entry name" value="NA-bd_OB-fold"/>
</dbReference>
<sequence length="288" mass="32585">MEEFENTSTAIFCRMCGIWSSVQLNFFLFATGTRVHASIFGADIKPFEDTLTISKIYHISNAFVKPIKPEHKIVENDLQWTINGRTLVKEVKDAQVIVPDAFSFVLCADLEKYKDCIAQVDVIALAIDMHPVRQLKTKQDQFVGNEAAEIAKLITTKPVTITARLKVVSYNGNRFLGQSINDSDELEPEILVHGLQSMQQNDRCRLRRIVYVDPLQTKRCQRNSKDGIVDIEITAAFPNPHDYLIHAKATTYESRGHTTDKLNIVAIHETINEDTIKLDNGKGKNVIR</sequence>
<dbReference type="EMBL" id="JANJYJ010000002">
    <property type="protein sequence ID" value="KAK3226210.1"/>
    <property type="molecule type" value="Genomic_DNA"/>
</dbReference>
<proteinExistence type="predicted"/>
<dbReference type="AlphaFoldDB" id="A0AAE0EH29"/>
<evidence type="ECO:0000313" key="2">
    <source>
        <dbReference type="Proteomes" id="UP001281410"/>
    </source>
</evidence>
<accession>A0AAE0EH29</accession>
<reference evidence="1" key="1">
    <citation type="journal article" date="2023" name="Plant J.">
        <title>Genome sequences and population genomics provide insights into the demographic history, inbreeding, and mutation load of two 'living fossil' tree species of Dipteronia.</title>
        <authorList>
            <person name="Feng Y."/>
            <person name="Comes H.P."/>
            <person name="Chen J."/>
            <person name="Zhu S."/>
            <person name="Lu R."/>
            <person name="Zhang X."/>
            <person name="Li P."/>
            <person name="Qiu J."/>
            <person name="Olsen K.M."/>
            <person name="Qiu Y."/>
        </authorList>
    </citation>
    <scope>NUCLEOTIDE SEQUENCE</scope>
    <source>
        <strain evidence="1">NBL</strain>
    </source>
</reference>
<name>A0AAE0EH29_9ROSI</name>
<dbReference type="Gene3D" id="2.40.50.140">
    <property type="entry name" value="Nucleic acid-binding proteins"/>
    <property type="match status" value="1"/>
</dbReference>